<dbReference type="PROSITE" id="PS50109">
    <property type="entry name" value="HIS_KIN"/>
    <property type="match status" value="1"/>
</dbReference>
<keyword evidence="6" id="KW-0902">Two-component regulatory system</keyword>
<evidence type="ECO:0000259" key="7">
    <source>
        <dbReference type="PROSITE" id="PS50109"/>
    </source>
</evidence>
<dbReference type="PRINTS" id="PR00344">
    <property type="entry name" value="BCTRLSENSOR"/>
</dbReference>
<dbReference type="EC" id="2.7.13.3" evidence="2"/>
<dbReference type="InterPro" id="IPR036890">
    <property type="entry name" value="HATPase_C_sf"/>
</dbReference>
<dbReference type="GO" id="GO:0005886">
    <property type="term" value="C:plasma membrane"/>
    <property type="evidence" value="ECO:0007669"/>
    <property type="project" value="TreeGrafter"/>
</dbReference>
<dbReference type="Proteomes" id="UP000198598">
    <property type="component" value="Unassembled WGS sequence"/>
</dbReference>
<evidence type="ECO:0000256" key="3">
    <source>
        <dbReference type="ARBA" id="ARBA00022553"/>
    </source>
</evidence>
<dbReference type="SMART" id="SM00387">
    <property type="entry name" value="HATPase_c"/>
    <property type="match status" value="1"/>
</dbReference>
<evidence type="ECO:0000256" key="2">
    <source>
        <dbReference type="ARBA" id="ARBA00012438"/>
    </source>
</evidence>
<dbReference type="InterPro" id="IPR003661">
    <property type="entry name" value="HisK_dim/P_dom"/>
</dbReference>
<keyword evidence="9" id="KW-1185">Reference proteome</keyword>
<dbReference type="OrthoDB" id="9811889at2"/>
<dbReference type="STRING" id="662367.SAMN05216167_13739"/>
<feature type="domain" description="Histidine kinase" evidence="7">
    <location>
        <begin position="292"/>
        <end position="507"/>
    </location>
</feature>
<dbReference type="InterPro" id="IPR004358">
    <property type="entry name" value="Sig_transdc_His_kin-like_C"/>
</dbReference>
<dbReference type="Pfam" id="PF00512">
    <property type="entry name" value="HisKA"/>
    <property type="match status" value="1"/>
</dbReference>
<evidence type="ECO:0000256" key="6">
    <source>
        <dbReference type="ARBA" id="ARBA00023012"/>
    </source>
</evidence>
<dbReference type="PANTHER" id="PTHR45453:SF1">
    <property type="entry name" value="PHOSPHATE REGULON SENSOR PROTEIN PHOR"/>
    <property type="match status" value="1"/>
</dbReference>
<proteinExistence type="predicted"/>
<dbReference type="SMART" id="SM00388">
    <property type="entry name" value="HisKA"/>
    <property type="match status" value="1"/>
</dbReference>
<accession>A0A1I2H3Q9</accession>
<dbReference type="PANTHER" id="PTHR45453">
    <property type="entry name" value="PHOSPHATE REGULON SENSOR PROTEIN PHOR"/>
    <property type="match status" value="1"/>
</dbReference>
<dbReference type="Pfam" id="PF02518">
    <property type="entry name" value="HATPase_c"/>
    <property type="match status" value="1"/>
</dbReference>
<dbReference type="InterPro" id="IPR036097">
    <property type="entry name" value="HisK_dim/P_sf"/>
</dbReference>
<dbReference type="EMBL" id="FOLQ01000037">
    <property type="protein sequence ID" value="SFF24033.1"/>
    <property type="molecule type" value="Genomic_DNA"/>
</dbReference>
<dbReference type="Gene3D" id="1.10.287.130">
    <property type="match status" value="1"/>
</dbReference>
<dbReference type="CDD" id="cd00082">
    <property type="entry name" value="HisKA"/>
    <property type="match status" value="1"/>
</dbReference>
<dbReference type="FunFam" id="3.30.565.10:FF:000006">
    <property type="entry name" value="Sensor histidine kinase WalK"/>
    <property type="match status" value="1"/>
</dbReference>
<dbReference type="GO" id="GO:0016036">
    <property type="term" value="P:cellular response to phosphate starvation"/>
    <property type="evidence" value="ECO:0007669"/>
    <property type="project" value="TreeGrafter"/>
</dbReference>
<name>A0A1I2H3Q9_9BACT</name>
<keyword evidence="5 8" id="KW-0418">Kinase</keyword>
<protein>
    <recommendedName>
        <fullName evidence="2">histidine kinase</fullName>
        <ecNumber evidence="2">2.7.13.3</ecNumber>
    </recommendedName>
</protein>
<evidence type="ECO:0000313" key="9">
    <source>
        <dbReference type="Proteomes" id="UP000198598"/>
    </source>
</evidence>
<keyword evidence="3" id="KW-0597">Phosphoprotein</keyword>
<comment type="catalytic activity">
    <reaction evidence="1">
        <text>ATP + protein L-histidine = ADP + protein N-phospho-L-histidine.</text>
        <dbReference type="EC" id="2.7.13.3"/>
    </reaction>
</comment>
<dbReference type="SUPFAM" id="SSF55874">
    <property type="entry name" value="ATPase domain of HSP90 chaperone/DNA topoisomerase II/histidine kinase"/>
    <property type="match status" value="1"/>
</dbReference>
<dbReference type="SUPFAM" id="SSF47384">
    <property type="entry name" value="Homodimeric domain of signal transducing histidine kinase"/>
    <property type="match status" value="1"/>
</dbReference>
<dbReference type="GO" id="GO:0004721">
    <property type="term" value="F:phosphoprotein phosphatase activity"/>
    <property type="evidence" value="ECO:0007669"/>
    <property type="project" value="TreeGrafter"/>
</dbReference>
<dbReference type="GO" id="GO:0000155">
    <property type="term" value="F:phosphorelay sensor kinase activity"/>
    <property type="evidence" value="ECO:0007669"/>
    <property type="project" value="InterPro"/>
</dbReference>
<dbReference type="RefSeq" id="WP_093834701.1">
    <property type="nucleotide sequence ID" value="NZ_FOLQ01000037.1"/>
</dbReference>
<dbReference type="AlphaFoldDB" id="A0A1I2H3Q9"/>
<evidence type="ECO:0000256" key="1">
    <source>
        <dbReference type="ARBA" id="ARBA00000085"/>
    </source>
</evidence>
<evidence type="ECO:0000256" key="5">
    <source>
        <dbReference type="ARBA" id="ARBA00022777"/>
    </source>
</evidence>
<reference evidence="8 9" key="1">
    <citation type="submission" date="2016-10" db="EMBL/GenBank/DDBJ databases">
        <authorList>
            <person name="de Groot N.N."/>
        </authorList>
    </citation>
    <scope>NUCLEOTIDE SEQUENCE [LARGE SCALE GENOMIC DNA]</scope>
    <source>
        <strain evidence="8 9">DSM 26130</strain>
    </source>
</reference>
<dbReference type="InterPro" id="IPR050351">
    <property type="entry name" value="BphY/WalK/GraS-like"/>
</dbReference>
<evidence type="ECO:0000313" key="8">
    <source>
        <dbReference type="EMBL" id="SFF24033.1"/>
    </source>
</evidence>
<dbReference type="InterPro" id="IPR003594">
    <property type="entry name" value="HATPase_dom"/>
</dbReference>
<dbReference type="InterPro" id="IPR005467">
    <property type="entry name" value="His_kinase_dom"/>
</dbReference>
<dbReference type="CDD" id="cd00075">
    <property type="entry name" value="HATPase"/>
    <property type="match status" value="1"/>
</dbReference>
<sequence>MIDFNGLEKRFRAIEETEIGPKLLEAYASELLLFLGPEVCYVIQEREEWTATVLYATRPDRGSAHVNPAQFNDLTGTNSFFFELNFVPRRSLKALLGDYLSVAGLRISNYTFKGWIVVGWPKLPIFSREEIENVLYRFGDKVLICTLSFQQIALDQQYRFLFGVVPQAVVLLNEAEDINWINQSALDLLNLEAGNLRPSSASLAAGMLQLRNRALNQDAINQTASELINNPAFVTKEWIWTFSEKVLSVFTKPIFSPYFKGRIWLFNDVTELYRKHQQLSDANQEIENLISVIAHDLKSPLSTISFVFSFLPMIGLLNDEQNESIEHGQKTIKRGLHLIDSIVGFNSLATQTLVMEDIELDFLIDTVVDSFSAQAYQKEISLHIERTHPPLILHSDPKSLVRILDNLISNALKFSPFGQRVHIHTELINHQLRLAIKDEGPGISPDDQAKLFKRFQRLSAQPTNNEGSSGLGLSIVKSLTEKLGASIEVESSMHVGTTFRVVFPAEFVRLGHQNKVEQEFP</sequence>
<organism evidence="8 9">
    <name type="scientific">Spirosoma endophyticum</name>
    <dbReference type="NCBI Taxonomy" id="662367"/>
    <lineage>
        <taxon>Bacteria</taxon>
        <taxon>Pseudomonadati</taxon>
        <taxon>Bacteroidota</taxon>
        <taxon>Cytophagia</taxon>
        <taxon>Cytophagales</taxon>
        <taxon>Cytophagaceae</taxon>
        <taxon>Spirosoma</taxon>
    </lineage>
</organism>
<evidence type="ECO:0000256" key="4">
    <source>
        <dbReference type="ARBA" id="ARBA00022679"/>
    </source>
</evidence>
<keyword evidence="4" id="KW-0808">Transferase</keyword>
<gene>
    <name evidence="8" type="ORF">SAMN05216167_13739</name>
</gene>
<dbReference type="Gene3D" id="3.30.565.10">
    <property type="entry name" value="Histidine kinase-like ATPase, C-terminal domain"/>
    <property type="match status" value="1"/>
</dbReference>